<evidence type="ECO:0000313" key="3">
    <source>
        <dbReference type="Proteomes" id="UP001596989"/>
    </source>
</evidence>
<keyword evidence="3" id="KW-1185">Reference proteome</keyword>
<accession>A0ABW3HRD7</accession>
<organism evidence="2 3">
    <name type="scientific">Paenibacillus chungangensis</name>
    <dbReference type="NCBI Taxonomy" id="696535"/>
    <lineage>
        <taxon>Bacteria</taxon>
        <taxon>Bacillati</taxon>
        <taxon>Bacillota</taxon>
        <taxon>Bacilli</taxon>
        <taxon>Bacillales</taxon>
        <taxon>Paenibacillaceae</taxon>
        <taxon>Paenibacillus</taxon>
    </lineage>
</organism>
<dbReference type="EMBL" id="JBHTJZ010000012">
    <property type="protein sequence ID" value="MFD0960068.1"/>
    <property type="molecule type" value="Genomic_DNA"/>
</dbReference>
<dbReference type="Pfam" id="PF12867">
    <property type="entry name" value="DinB_2"/>
    <property type="match status" value="1"/>
</dbReference>
<name>A0ABW3HRD7_9BACL</name>
<protein>
    <submittedName>
        <fullName evidence="2">DinB family protein</fullName>
    </submittedName>
</protein>
<dbReference type="InterPro" id="IPR024775">
    <property type="entry name" value="DinB-like"/>
</dbReference>
<comment type="caution">
    <text evidence="2">The sequence shown here is derived from an EMBL/GenBank/DDBJ whole genome shotgun (WGS) entry which is preliminary data.</text>
</comment>
<feature type="domain" description="DinB-like" evidence="1">
    <location>
        <begin position="12"/>
        <end position="143"/>
    </location>
</feature>
<dbReference type="InterPro" id="IPR034660">
    <property type="entry name" value="DinB/YfiT-like"/>
</dbReference>
<sequence>MNATDLFLLNCEEVRRRSMMVWKAIPENMLHWKPDKDALTCAETIRHLLQGEFLFHQVLVGRSGKALIGLHNPFEGREFQSVDEEIAFAQPYREQFLAYIKSIDINDLNSVQIDLKDEGGYIRPLGDMLLRIPYHEAIHTGQLLNYMRTMGVARPQIWD</sequence>
<dbReference type="Gene3D" id="1.20.120.450">
    <property type="entry name" value="dinb family like domain"/>
    <property type="match status" value="1"/>
</dbReference>
<gene>
    <name evidence="2" type="ORF">ACFQ2I_11745</name>
</gene>
<reference evidence="3" key="1">
    <citation type="journal article" date="2019" name="Int. J. Syst. Evol. Microbiol.">
        <title>The Global Catalogue of Microorganisms (GCM) 10K type strain sequencing project: providing services to taxonomists for standard genome sequencing and annotation.</title>
        <authorList>
            <consortium name="The Broad Institute Genomics Platform"/>
            <consortium name="The Broad Institute Genome Sequencing Center for Infectious Disease"/>
            <person name="Wu L."/>
            <person name="Ma J."/>
        </authorList>
    </citation>
    <scope>NUCLEOTIDE SEQUENCE [LARGE SCALE GENOMIC DNA]</scope>
    <source>
        <strain evidence="3">CCUG 59129</strain>
    </source>
</reference>
<dbReference type="Proteomes" id="UP001596989">
    <property type="component" value="Unassembled WGS sequence"/>
</dbReference>
<dbReference type="RefSeq" id="WP_377564401.1">
    <property type="nucleotide sequence ID" value="NZ_JBHTJZ010000012.1"/>
</dbReference>
<evidence type="ECO:0000259" key="1">
    <source>
        <dbReference type="Pfam" id="PF12867"/>
    </source>
</evidence>
<dbReference type="SUPFAM" id="SSF109854">
    <property type="entry name" value="DinB/YfiT-like putative metalloenzymes"/>
    <property type="match status" value="1"/>
</dbReference>
<evidence type="ECO:0000313" key="2">
    <source>
        <dbReference type="EMBL" id="MFD0960068.1"/>
    </source>
</evidence>
<proteinExistence type="predicted"/>